<dbReference type="SMART" id="SM00336">
    <property type="entry name" value="BBOX"/>
    <property type="match status" value="1"/>
</dbReference>
<keyword evidence="5" id="KW-0391">Immunity</keyword>
<feature type="domain" description="RING-type" evidence="8">
    <location>
        <begin position="14"/>
        <end position="57"/>
    </location>
</feature>
<dbReference type="InterPro" id="IPR051051">
    <property type="entry name" value="E3_ubiq-ligase_TRIM/RNF"/>
</dbReference>
<dbReference type="SUPFAM" id="SSF49899">
    <property type="entry name" value="Concanavalin A-like lectins/glucanases"/>
    <property type="match status" value="1"/>
</dbReference>
<dbReference type="GO" id="GO:0005737">
    <property type="term" value="C:cytoplasm"/>
    <property type="evidence" value="ECO:0007669"/>
    <property type="project" value="UniProtKB-ARBA"/>
</dbReference>
<dbReference type="Gene3D" id="3.30.160.60">
    <property type="entry name" value="Classic Zinc Finger"/>
    <property type="match status" value="1"/>
</dbReference>
<dbReference type="InterPro" id="IPR006574">
    <property type="entry name" value="PRY"/>
</dbReference>
<dbReference type="Pfam" id="PF15227">
    <property type="entry name" value="zf-C3HC4_4"/>
    <property type="match status" value="1"/>
</dbReference>
<evidence type="ECO:0000256" key="7">
    <source>
        <dbReference type="SAM" id="Coils"/>
    </source>
</evidence>
<keyword evidence="11" id="KW-1185">Reference proteome</keyword>
<dbReference type="PROSITE" id="PS50119">
    <property type="entry name" value="ZF_BBOX"/>
    <property type="match status" value="1"/>
</dbReference>
<dbReference type="InterPro" id="IPR017907">
    <property type="entry name" value="Znf_RING_CS"/>
</dbReference>
<evidence type="ECO:0000313" key="12">
    <source>
        <dbReference type="RefSeq" id="XP_030626599.1"/>
    </source>
</evidence>
<feature type="coiled-coil region" evidence="7">
    <location>
        <begin position="203"/>
        <end position="295"/>
    </location>
</feature>
<dbReference type="CDD" id="cd19769">
    <property type="entry name" value="Bbox2_TRIM16-like"/>
    <property type="match status" value="1"/>
</dbReference>
<dbReference type="Proteomes" id="UP000504632">
    <property type="component" value="Chromosome 1"/>
</dbReference>
<accession>A0A6J2V2W7</accession>
<dbReference type="AlphaFoldDB" id="A0A6J2V2W7"/>
<keyword evidence="3 6" id="KW-0863">Zinc-finger</keyword>
<evidence type="ECO:0000259" key="10">
    <source>
        <dbReference type="PROSITE" id="PS50188"/>
    </source>
</evidence>
<evidence type="ECO:0000256" key="4">
    <source>
        <dbReference type="ARBA" id="ARBA00022833"/>
    </source>
</evidence>
<evidence type="ECO:0000259" key="8">
    <source>
        <dbReference type="PROSITE" id="PS50089"/>
    </source>
</evidence>
<dbReference type="GeneID" id="115809175"/>
<dbReference type="InterPro" id="IPR003879">
    <property type="entry name" value="Butyrophylin_SPRY"/>
</dbReference>
<dbReference type="InterPro" id="IPR013083">
    <property type="entry name" value="Znf_RING/FYVE/PHD"/>
</dbReference>
<dbReference type="InterPro" id="IPR003877">
    <property type="entry name" value="SPRY_dom"/>
</dbReference>
<evidence type="ECO:0000256" key="6">
    <source>
        <dbReference type="PROSITE-ProRule" id="PRU00024"/>
    </source>
</evidence>
<dbReference type="Pfam" id="PF13765">
    <property type="entry name" value="PRY"/>
    <property type="match status" value="1"/>
</dbReference>
<feature type="domain" description="B box-type" evidence="9">
    <location>
        <begin position="148"/>
        <end position="188"/>
    </location>
</feature>
<dbReference type="Pfam" id="PF25600">
    <property type="entry name" value="TRIM_CC"/>
    <property type="match status" value="1"/>
</dbReference>
<dbReference type="InterPro" id="IPR058030">
    <property type="entry name" value="TRIM8/14/16/25/29/45/65_CC"/>
</dbReference>
<dbReference type="SUPFAM" id="SSF57845">
    <property type="entry name" value="B-box zinc-binding domain"/>
    <property type="match status" value="1"/>
</dbReference>
<dbReference type="Gene3D" id="2.60.120.920">
    <property type="match status" value="1"/>
</dbReference>
<dbReference type="InterPro" id="IPR001870">
    <property type="entry name" value="B30.2/SPRY"/>
</dbReference>
<sequence>MAELSLSSQDQLCCPVCLDLLKDPVTIPCGHSYCMSCIKGYWDQDDQRGVYSCPQCRQIFTARPVLNKNTMLAELAETIKKSGLQAAPPAVGYAVRGDVECDICTERKTKAVKSCLVCLASFCETHLQPHYESPALKKHKLAETPTHLKDRICSQHDKLMEIYCRTDQKMICYLCTTDEHKGHDTVSAAAEQTEKQRQLGETRNKTQQRIQERERELQKLKQAVKSLRISAQTAVEDSERIFTEMIESIERKLSEVIDQIRAKEKDELSVAEDHIKKLEQEISELRKRDTELEQLSHTEDDINFLQSFQSLSVHSGYKELPSMIVNPDFSFDDMRKSVSEVMNKLEEFFNEETLKIPDNVFFFNLRVSLVPEKWTLLLSEPKTRKGFLQYSFQLTLDINTAHKNLHFSEGNRRVMGAITPRPNPDHPERFDQWWQVLCGESLSGRCYWEVEWNGWVSIAVSYKDISRKGKVNDSGFGLNNQSWRLDCYHSSYTFLHNNNGTKLQAVPGCSRIGVYLDHRAGTLSFYGISDTMTLLHRVQTTFTQPLYAGFSLSIFSSITLQVLDL</sequence>
<keyword evidence="1" id="KW-0399">Innate immunity</keyword>
<dbReference type="PROSITE" id="PS50089">
    <property type="entry name" value="ZF_RING_2"/>
    <property type="match status" value="1"/>
</dbReference>
<dbReference type="PANTHER" id="PTHR25465:SF5">
    <property type="entry name" value="E3 UBIQUITIN_ISG15 LIGASE TRIM25-RELATED"/>
    <property type="match status" value="1"/>
</dbReference>
<dbReference type="InterPro" id="IPR013320">
    <property type="entry name" value="ConA-like_dom_sf"/>
</dbReference>
<evidence type="ECO:0000313" key="11">
    <source>
        <dbReference type="Proteomes" id="UP000504632"/>
    </source>
</evidence>
<dbReference type="Gene3D" id="4.10.830.40">
    <property type="match status" value="1"/>
</dbReference>
<dbReference type="Gene3D" id="3.30.40.10">
    <property type="entry name" value="Zinc/RING finger domain, C3HC4 (zinc finger)"/>
    <property type="match status" value="1"/>
</dbReference>
<dbReference type="Pfam" id="PF00643">
    <property type="entry name" value="zf-B_box"/>
    <property type="match status" value="1"/>
</dbReference>
<dbReference type="PROSITE" id="PS00518">
    <property type="entry name" value="ZF_RING_1"/>
    <property type="match status" value="1"/>
</dbReference>
<evidence type="ECO:0000256" key="3">
    <source>
        <dbReference type="ARBA" id="ARBA00022771"/>
    </source>
</evidence>
<dbReference type="Pfam" id="PF00622">
    <property type="entry name" value="SPRY"/>
    <property type="match status" value="1"/>
</dbReference>
<dbReference type="PANTHER" id="PTHR25465">
    <property type="entry name" value="B-BOX DOMAIN CONTAINING"/>
    <property type="match status" value="1"/>
</dbReference>
<evidence type="ECO:0000259" key="9">
    <source>
        <dbReference type="PROSITE" id="PS50119"/>
    </source>
</evidence>
<evidence type="ECO:0000256" key="5">
    <source>
        <dbReference type="ARBA" id="ARBA00022859"/>
    </source>
</evidence>
<dbReference type="SMART" id="SM00449">
    <property type="entry name" value="SPRY"/>
    <property type="match status" value="1"/>
</dbReference>
<dbReference type="InterPro" id="IPR043136">
    <property type="entry name" value="B30.2/SPRY_sf"/>
</dbReference>
<dbReference type="CDD" id="cd16040">
    <property type="entry name" value="SPRY_PRY_SNTX"/>
    <property type="match status" value="1"/>
</dbReference>
<organism evidence="11 12">
    <name type="scientific">Chanos chanos</name>
    <name type="common">Milkfish</name>
    <name type="synonym">Mugil chanos</name>
    <dbReference type="NCBI Taxonomy" id="29144"/>
    <lineage>
        <taxon>Eukaryota</taxon>
        <taxon>Metazoa</taxon>
        <taxon>Chordata</taxon>
        <taxon>Craniata</taxon>
        <taxon>Vertebrata</taxon>
        <taxon>Euteleostomi</taxon>
        <taxon>Actinopterygii</taxon>
        <taxon>Neopterygii</taxon>
        <taxon>Teleostei</taxon>
        <taxon>Ostariophysi</taxon>
        <taxon>Gonorynchiformes</taxon>
        <taxon>Chanidae</taxon>
        <taxon>Chanos</taxon>
    </lineage>
</organism>
<keyword evidence="2" id="KW-0479">Metal-binding</keyword>
<protein>
    <submittedName>
        <fullName evidence="12">Tripartite motif-containing protein 16-like isoform X1</fullName>
    </submittedName>
</protein>
<evidence type="ECO:0000256" key="1">
    <source>
        <dbReference type="ARBA" id="ARBA00022588"/>
    </source>
</evidence>
<name>A0A6J2V2W7_CHACN</name>
<dbReference type="InterPro" id="IPR001841">
    <property type="entry name" value="Znf_RING"/>
</dbReference>
<dbReference type="OrthoDB" id="6105938at2759"/>
<evidence type="ECO:0000256" key="2">
    <source>
        <dbReference type="ARBA" id="ARBA00022723"/>
    </source>
</evidence>
<dbReference type="PRINTS" id="PR01407">
    <property type="entry name" value="BUTYPHLNCDUF"/>
</dbReference>
<dbReference type="SUPFAM" id="SSF57850">
    <property type="entry name" value="RING/U-box"/>
    <property type="match status" value="1"/>
</dbReference>
<dbReference type="SMART" id="SM00184">
    <property type="entry name" value="RING"/>
    <property type="match status" value="1"/>
</dbReference>
<dbReference type="GO" id="GO:0008270">
    <property type="term" value="F:zinc ion binding"/>
    <property type="evidence" value="ECO:0007669"/>
    <property type="project" value="UniProtKB-KW"/>
</dbReference>
<keyword evidence="7" id="KW-0175">Coiled coil</keyword>
<gene>
    <name evidence="12" type="primary">LOC115809175</name>
</gene>
<dbReference type="SMART" id="SM00589">
    <property type="entry name" value="PRY"/>
    <property type="match status" value="1"/>
</dbReference>
<dbReference type="RefSeq" id="XP_030626599.1">
    <property type="nucleotide sequence ID" value="XM_030770739.1"/>
</dbReference>
<dbReference type="InParanoid" id="A0A6J2V2W7"/>
<keyword evidence="4" id="KW-0862">Zinc</keyword>
<reference evidence="12" key="1">
    <citation type="submission" date="2025-08" db="UniProtKB">
        <authorList>
            <consortium name="RefSeq"/>
        </authorList>
    </citation>
    <scope>IDENTIFICATION</scope>
</reference>
<dbReference type="InterPro" id="IPR000315">
    <property type="entry name" value="Znf_B-box"/>
</dbReference>
<proteinExistence type="predicted"/>
<dbReference type="GO" id="GO:0045087">
    <property type="term" value="P:innate immune response"/>
    <property type="evidence" value="ECO:0007669"/>
    <property type="project" value="UniProtKB-KW"/>
</dbReference>
<feature type="domain" description="B30.2/SPRY" evidence="10">
    <location>
        <begin position="374"/>
        <end position="565"/>
    </location>
</feature>
<dbReference type="PROSITE" id="PS50188">
    <property type="entry name" value="B302_SPRY"/>
    <property type="match status" value="1"/>
</dbReference>